<accession>Q8KDE5</accession>
<organism evidence="1 2">
    <name type="scientific">Chlorobaculum tepidum (strain ATCC 49652 / DSM 12025 / NBRC 103806 / TLS)</name>
    <name type="common">Chlorobium tepidum</name>
    <dbReference type="NCBI Taxonomy" id="194439"/>
    <lineage>
        <taxon>Bacteria</taxon>
        <taxon>Pseudomonadati</taxon>
        <taxon>Chlorobiota</taxon>
        <taxon>Chlorobiia</taxon>
        <taxon>Chlorobiales</taxon>
        <taxon>Chlorobiaceae</taxon>
        <taxon>Chlorobaculum</taxon>
    </lineage>
</organism>
<name>Q8KDE5_CHLTE</name>
<proteinExistence type="predicted"/>
<sequence>MNSRFISMKKQGISEMFTIPMFCRFAYLSA</sequence>
<reference evidence="1 2" key="1">
    <citation type="journal article" date="2002" name="Proc. Natl. Acad. Sci. U.S.A.">
        <title>The complete genome sequence of Chlorobium tepidum TLS, a photosynthetic, anaerobic, green-sulfur bacterium.</title>
        <authorList>
            <person name="Eisen J.A."/>
            <person name="Nelson K.E."/>
            <person name="Paulsen I.T."/>
            <person name="Heidelberg J.F."/>
            <person name="Wu M."/>
            <person name="Dodson R.J."/>
            <person name="Deboy R."/>
            <person name="Gwinn M.L."/>
            <person name="Nelson W.C."/>
            <person name="Haft D.H."/>
            <person name="Hickey E.K."/>
            <person name="Peterson J.D."/>
            <person name="Durkin A.S."/>
            <person name="Kolonay J.L."/>
            <person name="Yang F."/>
            <person name="Holt I."/>
            <person name="Umayam L.A."/>
            <person name="Mason T."/>
            <person name="Brenner M."/>
            <person name="Shea T.P."/>
            <person name="Parksey D."/>
            <person name="Nierman W.C."/>
            <person name="Feldblyum T.V."/>
            <person name="Hansen C.L."/>
            <person name="Craven M.B."/>
            <person name="Radune D."/>
            <person name="Vamathevan J."/>
            <person name="Khouri H."/>
            <person name="White O."/>
            <person name="Gruber T.M."/>
            <person name="Ketchum K.A."/>
            <person name="Venter J.C."/>
            <person name="Tettelin H."/>
            <person name="Bryant D.A."/>
            <person name="Fraser C.M."/>
        </authorList>
    </citation>
    <scope>NUCLEOTIDE SEQUENCE [LARGE SCALE GENOMIC DNA]</scope>
    <source>
        <strain evidence="2">ATCC 49652 / DSM 12025 / NBRC 103806 / TLS</strain>
    </source>
</reference>
<dbReference type="KEGG" id="cte:CT1107"/>
<dbReference type="AlphaFoldDB" id="Q8KDE5"/>
<protein>
    <submittedName>
        <fullName evidence="1">Uncharacterized protein</fullName>
    </submittedName>
</protein>
<keyword evidence="2" id="KW-1185">Reference proteome</keyword>
<dbReference type="Proteomes" id="UP000001007">
    <property type="component" value="Chromosome"/>
</dbReference>
<evidence type="ECO:0000313" key="1">
    <source>
        <dbReference type="EMBL" id="AAM72340.1"/>
    </source>
</evidence>
<dbReference type="EnsemblBacteria" id="AAM72340">
    <property type="protein sequence ID" value="AAM72340"/>
    <property type="gene ID" value="CT1107"/>
</dbReference>
<evidence type="ECO:0000313" key="2">
    <source>
        <dbReference type="Proteomes" id="UP000001007"/>
    </source>
</evidence>
<dbReference type="EMBL" id="AE006470">
    <property type="protein sequence ID" value="AAM72340.1"/>
    <property type="molecule type" value="Genomic_DNA"/>
</dbReference>
<dbReference type="HOGENOM" id="CLU_3402800_0_0_10"/>
<gene>
    <name evidence="1" type="ordered locus">CT1107</name>
</gene>